<dbReference type="PANTHER" id="PTHR39189">
    <property type="entry name" value="UPF0173 METAL-DEPENDENT HYDROLASE YTKL"/>
    <property type="match status" value="1"/>
</dbReference>
<dbReference type="EMBL" id="PCSZ01000078">
    <property type="protein sequence ID" value="PIP60187.1"/>
    <property type="molecule type" value="Genomic_DNA"/>
</dbReference>
<dbReference type="InterPro" id="IPR036866">
    <property type="entry name" value="RibonucZ/Hydroxyglut_hydro"/>
</dbReference>
<dbReference type="PANTHER" id="PTHR39189:SF1">
    <property type="entry name" value="UPF0173 METAL-DEPENDENT HYDROLASE YTKL"/>
    <property type="match status" value="1"/>
</dbReference>
<dbReference type="Pfam" id="PF13483">
    <property type="entry name" value="Lactamase_B_3"/>
    <property type="match status" value="1"/>
</dbReference>
<reference evidence="1 2" key="1">
    <citation type="submission" date="2017-09" db="EMBL/GenBank/DDBJ databases">
        <title>Depth-based differentiation of microbial function through sediment-hosted aquifers and enrichment of novel symbionts in the deep terrestrial subsurface.</title>
        <authorList>
            <person name="Probst A.J."/>
            <person name="Ladd B."/>
            <person name="Jarett J.K."/>
            <person name="Geller-Mcgrath D.E."/>
            <person name="Sieber C.M."/>
            <person name="Emerson J.B."/>
            <person name="Anantharaman K."/>
            <person name="Thomas B.C."/>
            <person name="Malmstrom R."/>
            <person name="Stieglmeier M."/>
            <person name="Klingl A."/>
            <person name="Woyke T."/>
            <person name="Ryan C.M."/>
            <person name="Banfield J.F."/>
        </authorList>
    </citation>
    <scope>NUCLEOTIDE SEQUENCE [LARGE SCALE GENOMIC DNA]</scope>
    <source>
        <strain evidence="1">CG22_combo_CG10-13_8_21_14_all_47_17</strain>
    </source>
</reference>
<evidence type="ECO:0008006" key="3">
    <source>
        <dbReference type="Google" id="ProtNLM"/>
    </source>
</evidence>
<organism evidence="1 2">
    <name type="scientific">Candidatus Uhrbacteria bacterium CG22_combo_CG10-13_8_21_14_all_47_17</name>
    <dbReference type="NCBI Taxonomy" id="1975041"/>
    <lineage>
        <taxon>Bacteria</taxon>
        <taxon>Candidatus Uhriibacteriota</taxon>
    </lineage>
</organism>
<protein>
    <recommendedName>
        <fullName evidence="3">Lactamase</fullName>
    </recommendedName>
</protein>
<sequence length="213" mass="23804">MQIFWHGFTCIRIEASHGDRQATLVTDPYESNQGLRFPRTLAPDVVALSNQDVKRFNLESFTNKPFIINMPGEFEVQGIFAYAIPFEDAETKTRRGIMYRFETEGVSLGFLGGLHRAVTEAEVEALGNIDILFLPVGGGNWANAKQAVETISLIEPRMVIPLAHHVEGMKEQLGTADAFCKELVCQRQDANKIKITKRDLPAEDLVVTVLERA</sequence>
<dbReference type="Proteomes" id="UP000231581">
    <property type="component" value="Unassembled WGS sequence"/>
</dbReference>
<evidence type="ECO:0000313" key="1">
    <source>
        <dbReference type="EMBL" id="PIP60187.1"/>
    </source>
</evidence>
<evidence type="ECO:0000313" key="2">
    <source>
        <dbReference type="Proteomes" id="UP000231581"/>
    </source>
</evidence>
<proteinExistence type="predicted"/>
<accession>A0A2H0BR75</accession>
<dbReference type="Gene3D" id="3.60.15.10">
    <property type="entry name" value="Ribonuclease Z/Hydroxyacylglutathione hydrolase-like"/>
    <property type="match status" value="1"/>
</dbReference>
<dbReference type="SUPFAM" id="SSF56281">
    <property type="entry name" value="Metallo-hydrolase/oxidoreductase"/>
    <property type="match status" value="1"/>
</dbReference>
<comment type="caution">
    <text evidence="1">The sequence shown here is derived from an EMBL/GenBank/DDBJ whole genome shotgun (WGS) entry which is preliminary data.</text>
</comment>
<gene>
    <name evidence="1" type="ORF">COX00_04665</name>
</gene>
<dbReference type="AlphaFoldDB" id="A0A2H0BR75"/>
<name>A0A2H0BR75_9BACT</name>